<dbReference type="InterPro" id="IPR053151">
    <property type="entry name" value="RNase_H-like"/>
</dbReference>
<reference evidence="1 2" key="1">
    <citation type="submission" date="2018-10" db="EMBL/GenBank/DDBJ databases">
        <title>A high-quality apple genome assembly.</title>
        <authorList>
            <person name="Hu J."/>
        </authorList>
    </citation>
    <scope>NUCLEOTIDE SEQUENCE [LARGE SCALE GENOMIC DNA]</scope>
    <source>
        <strain evidence="2">cv. HFTH1</strain>
        <tissue evidence="1">Young leaf</tissue>
    </source>
</reference>
<proteinExistence type="predicted"/>
<dbReference type="AlphaFoldDB" id="A0A498IYD6"/>
<dbReference type="PANTHER" id="PTHR47723">
    <property type="entry name" value="OS05G0353850 PROTEIN"/>
    <property type="match status" value="1"/>
</dbReference>
<name>A0A498IYD6_MALDO</name>
<gene>
    <name evidence="1" type="ORF">DVH24_021766</name>
</gene>
<comment type="caution">
    <text evidence="1">The sequence shown here is derived from an EMBL/GenBank/DDBJ whole genome shotgun (WGS) entry which is preliminary data.</text>
</comment>
<keyword evidence="2" id="KW-1185">Reference proteome</keyword>
<sequence>MVQFVQGLYSVNVQVQLEGDASLVLAAIKGQGEDRSNFGPIINDLRCFCLEWSKSTVNHVQWEGNSAAHRLARLGLTCTEEIVWFEEPPDLIHDILLGGRIVSLIVHLRIGLLLCGTLFSFDRVEIPSKVFIEAHFAHYPQFV</sequence>
<evidence type="ECO:0000313" key="2">
    <source>
        <dbReference type="Proteomes" id="UP000290289"/>
    </source>
</evidence>
<evidence type="ECO:0008006" key="3">
    <source>
        <dbReference type="Google" id="ProtNLM"/>
    </source>
</evidence>
<protein>
    <recommendedName>
        <fullName evidence="3">RNase H type-1 domain-containing protein</fullName>
    </recommendedName>
</protein>
<organism evidence="1 2">
    <name type="scientific">Malus domestica</name>
    <name type="common">Apple</name>
    <name type="synonym">Pyrus malus</name>
    <dbReference type="NCBI Taxonomy" id="3750"/>
    <lineage>
        <taxon>Eukaryota</taxon>
        <taxon>Viridiplantae</taxon>
        <taxon>Streptophyta</taxon>
        <taxon>Embryophyta</taxon>
        <taxon>Tracheophyta</taxon>
        <taxon>Spermatophyta</taxon>
        <taxon>Magnoliopsida</taxon>
        <taxon>eudicotyledons</taxon>
        <taxon>Gunneridae</taxon>
        <taxon>Pentapetalae</taxon>
        <taxon>rosids</taxon>
        <taxon>fabids</taxon>
        <taxon>Rosales</taxon>
        <taxon>Rosaceae</taxon>
        <taxon>Amygdaloideae</taxon>
        <taxon>Maleae</taxon>
        <taxon>Malus</taxon>
    </lineage>
</organism>
<evidence type="ECO:0000313" key="1">
    <source>
        <dbReference type="EMBL" id="RXH86493.1"/>
    </source>
</evidence>
<dbReference type="EMBL" id="RDQH01000336">
    <property type="protein sequence ID" value="RXH86493.1"/>
    <property type="molecule type" value="Genomic_DNA"/>
</dbReference>
<accession>A0A498IYD6</accession>
<dbReference type="Proteomes" id="UP000290289">
    <property type="component" value="Chromosome 10"/>
</dbReference>
<dbReference type="PANTHER" id="PTHR47723:SF21">
    <property type="entry name" value="POLYNUCLEOTIDYL TRANSFERASE, RIBONUCLEASE H-LIKE SUPERFAMILY PROTEIN"/>
    <property type="match status" value="1"/>
</dbReference>